<feature type="compositionally biased region" description="Polar residues" evidence="1">
    <location>
        <begin position="637"/>
        <end position="649"/>
    </location>
</feature>
<feature type="compositionally biased region" description="Low complexity" evidence="1">
    <location>
        <begin position="537"/>
        <end position="556"/>
    </location>
</feature>
<feature type="region of interest" description="Disordered" evidence="1">
    <location>
        <begin position="373"/>
        <end position="395"/>
    </location>
</feature>
<feature type="compositionally biased region" description="Polar residues" evidence="1">
    <location>
        <begin position="602"/>
        <end position="619"/>
    </location>
</feature>
<feature type="signal peptide" evidence="2">
    <location>
        <begin position="1"/>
        <end position="23"/>
    </location>
</feature>
<keyword evidence="4" id="KW-1185">Reference proteome</keyword>
<dbReference type="EMBL" id="LR899014">
    <property type="protein sequence ID" value="CAD7093233.1"/>
    <property type="molecule type" value="Genomic_DNA"/>
</dbReference>
<accession>A0A7R8V5I5</accession>
<evidence type="ECO:0000313" key="4">
    <source>
        <dbReference type="Proteomes" id="UP000594454"/>
    </source>
</evidence>
<feature type="compositionally biased region" description="Polar residues" evidence="1">
    <location>
        <begin position="216"/>
        <end position="225"/>
    </location>
</feature>
<feature type="region of interest" description="Disordered" evidence="1">
    <location>
        <begin position="537"/>
        <end position="561"/>
    </location>
</feature>
<feature type="compositionally biased region" description="Polar residues" evidence="1">
    <location>
        <begin position="145"/>
        <end position="156"/>
    </location>
</feature>
<feature type="compositionally biased region" description="Basic and acidic residues" evidence="1">
    <location>
        <begin position="797"/>
        <end position="807"/>
    </location>
</feature>
<feature type="region of interest" description="Disordered" evidence="1">
    <location>
        <begin position="174"/>
        <end position="225"/>
    </location>
</feature>
<proteinExistence type="predicted"/>
<feature type="compositionally biased region" description="Low complexity" evidence="1">
    <location>
        <begin position="378"/>
        <end position="395"/>
    </location>
</feature>
<name>A0A7R8V5I5_HERIL</name>
<sequence length="828" mass="92512">MTSFRKLLILLSACLCAVPGIKAQGSEEDNGGSMEIVSSIHQPQLESNPKTIENPSKTQGDTSNVGGAHLWQSPFETHMTGDPQEMRYGWTYRINNDPRVAATYDGVPNEHFYKKLDADMNSFSPSNSGWDQNLAALNEVDPHMSTKSVKTESMPQKSAIDTAPAKDMKTMKTEMMSTVEKTSKTETSAPAASASQTTKSDPKSAVDTEQTKPKSSETLAKQTQAATVEIPAKQTAPIVNLQQSYQAPLSDIPDLARANAYGTCGSGIIFRQMSEQQPQQGHEQNFYLIPRQQMPMFEQTQNLPHQSIMMQPGLVPLFDQRQQVPAMDQQMAVSDQSQVPQQQSTLMPGKQMMTPEHQMSHEMRTTEERQMPMGTAVQGQEQQQQPQTFNQQLPQQQQPMLIPNQQQQMPMQAPHMPTLDQRQAFPQQQPVHNQQQQMPVQAPPMSILDQRQAFPHQLLLHNQQQQMPMQAPPMPTLDQRQAFPQQLSVHNQQEQMPMQAPPMPTLDQRQSLPQQSLFVPTHRMSDHEMRQMPQQQPMFMPPFNQQQQPAAPSDSQNFKESQIPRWNQQPTFQEQQMWPNWNIFGQRTAVTEDHMLFGKSKPGQQVPGSPDQTPQQNPMSAPNSLPAPSSLPVPNSQSATDPQPSSNVFPPTDKQEMPSQPDIFQEQTHPQPVQNFERQMPFQTLHQSNVALKDGAHDAAKPTMSTLDQGKLDEMRAIMDEMPQARTFKKFKGGIGHTVFVVPGVYGGYAGGYASPAYISPSYSAPIYGSYGHSGHSYGAHLHHGYSPYISEQNPMSKDDSTARENSKGANLQPVAGPLPEKVPNSRK</sequence>
<feature type="compositionally biased region" description="Polar residues" evidence="1">
    <location>
        <begin position="41"/>
        <end position="65"/>
    </location>
</feature>
<evidence type="ECO:0000313" key="3">
    <source>
        <dbReference type="EMBL" id="CAD7093233.1"/>
    </source>
</evidence>
<evidence type="ECO:0000256" key="1">
    <source>
        <dbReference type="SAM" id="MobiDB-lite"/>
    </source>
</evidence>
<reference evidence="3 4" key="1">
    <citation type="submission" date="2020-11" db="EMBL/GenBank/DDBJ databases">
        <authorList>
            <person name="Wallbank WR R."/>
            <person name="Pardo Diaz C."/>
            <person name="Kozak K."/>
            <person name="Martin S."/>
            <person name="Jiggins C."/>
            <person name="Moest M."/>
            <person name="Warren A I."/>
            <person name="Generalovic N T."/>
            <person name="Byers J.R.P. K."/>
            <person name="Montejo-Kovacevich G."/>
            <person name="Yen C E."/>
        </authorList>
    </citation>
    <scope>NUCLEOTIDE SEQUENCE [LARGE SCALE GENOMIC DNA]</scope>
</reference>
<gene>
    <name evidence="3" type="ORF">HERILL_LOCUS15527</name>
</gene>
<feature type="compositionally biased region" description="Basic and acidic residues" evidence="1">
    <location>
        <begin position="200"/>
        <end position="215"/>
    </location>
</feature>
<feature type="chain" id="PRO_5031510105" evidence="2">
    <location>
        <begin position="24"/>
        <end position="828"/>
    </location>
</feature>
<feature type="region of interest" description="Disordered" evidence="1">
    <location>
        <begin position="144"/>
        <end position="163"/>
    </location>
</feature>
<protein>
    <submittedName>
        <fullName evidence="3">Uncharacterized protein</fullName>
    </submittedName>
</protein>
<organism evidence="3 4">
    <name type="scientific">Hermetia illucens</name>
    <name type="common">Black soldier fly</name>
    <dbReference type="NCBI Taxonomy" id="343691"/>
    <lineage>
        <taxon>Eukaryota</taxon>
        <taxon>Metazoa</taxon>
        <taxon>Ecdysozoa</taxon>
        <taxon>Arthropoda</taxon>
        <taxon>Hexapoda</taxon>
        <taxon>Insecta</taxon>
        <taxon>Pterygota</taxon>
        <taxon>Neoptera</taxon>
        <taxon>Endopterygota</taxon>
        <taxon>Diptera</taxon>
        <taxon>Brachycera</taxon>
        <taxon>Stratiomyomorpha</taxon>
        <taxon>Stratiomyidae</taxon>
        <taxon>Hermetiinae</taxon>
        <taxon>Hermetia</taxon>
    </lineage>
</organism>
<dbReference type="Proteomes" id="UP000594454">
    <property type="component" value="Chromosome 6"/>
</dbReference>
<keyword evidence="2" id="KW-0732">Signal</keyword>
<dbReference type="InParanoid" id="A0A7R8V5I5"/>
<feature type="compositionally biased region" description="Low complexity" evidence="1">
    <location>
        <begin position="620"/>
        <end position="636"/>
    </location>
</feature>
<feature type="region of interest" description="Disordered" evidence="1">
    <location>
        <begin position="598"/>
        <end position="659"/>
    </location>
</feature>
<dbReference type="AlphaFoldDB" id="A0A7R8V5I5"/>
<feature type="region of interest" description="Disordered" evidence="1">
    <location>
        <begin position="41"/>
        <end position="69"/>
    </location>
</feature>
<feature type="region of interest" description="Disordered" evidence="1">
    <location>
        <begin position="789"/>
        <end position="828"/>
    </location>
</feature>
<feature type="compositionally biased region" description="Low complexity" evidence="1">
    <location>
        <begin position="177"/>
        <end position="199"/>
    </location>
</feature>
<evidence type="ECO:0000256" key="2">
    <source>
        <dbReference type="SAM" id="SignalP"/>
    </source>
</evidence>